<evidence type="ECO:0000313" key="16">
    <source>
        <dbReference type="EMBL" id="XBH14812.1"/>
    </source>
</evidence>
<evidence type="ECO:0000256" key="11">
    <source>
        <dbReference type="ARBA" id="ARBA00023136"/>
    </source>
</evidence>
<dbReference type="Pfam" id="PF00950">
    <property type="entry name" value="ABC-3"/>
    <property type="match status" value="1"/>
</dbReference>
<dbReference type="EMBL" id="CP121195">
    <property type="protein sequence ID" value="XBH14812.1"/>
    <property type="molecule type" value="Genomic_DNA"/>
</dbReference>
<keyword evidence="7" id="KW-0862">Zinc</keyword>
<dbReference type="SUPFAM" id="SSF81345">
    <property type="entry name" value="ABC transporter involved in vitamin B12 uptake, BtuC"/>
    <property type="match status" value="1"/>
</dbReference>
<evidence type="ECO:0000256" key="1">
    <source>
        <dbReference type="ARBA" id="ARBA00002313"/>
    </source>
</evidence>
<evidence type="ECO:0000256" key="2">
    <source>
        <dbReference type="ARBA" id="ARBA00004651"/>
    </source>
</evidence>
<organism evidence="16">
    <name type="scientific">Edaphobacter paludis</name>
    <dbReference type="NCBI Taxonomy" id="3035702"/>
    <lineage>
        <taxon>Bacteria</taxon>
        <taxon>Pseudomonadati</taxon>
        <taxon>Acidobacteriota</taxon>
        <taxon>Terriglobia</taxon>
        <taxon>Terriglobales</taxon>
        <taxon>Acidobacteriaceae</taxon>
        <taxon>Edaphobacter</taxon>
    </lineage>
</organism>
<keyword evidence="10" id="KW-0406">Ion transport</keyword>
<dbReference type="InterPro" id="IPR037294">
    <property type="entry name" value="ABC_BtuC-like"/>
</dbReference>
<dbReference type="EMBL" id="CP121194">
    <property type="protein sequence ID" value="XBH11333.1"/>
    <property type="molecule type" value="Genomic_DNA"/>
</dbReference>
<reference evidence="16" key="1">
    <citation type="submission" date="2023-03" db="EMBL/GenBank/DDBJ databases">
        <title>Edaphobacter sp.</title>
        <authorList>
            <person name="Huber K.J."/>
            <person name="Papendorf J."/>
            <person name="Pilke C."/>
            <person name="Bunk B."/>
            <person name="Sproeer C."/>
            <person name="Pester M."/>
        </authorList>
    </citation>
    <scope>NUCLEOTIDE SEQUENCE</scope>
    <source>
        <strain evidence="15">DSM 109919</strain>
        <strain evidence="16">DSM 109920</strain>
    </source>
</reference>
<evidence type="ECO:0000256" key="4">
    <source>
        <dbReference type="ARBA" id="ARBA00022448"/>
    </source>
</evidence>
<evidence type="ECO:0000256" key="7">
    <source>
        <dbReference type="ARBA" id="ARBA00022833"/>
    </source>
</evidence>
<comment type="function">
    <text evidence="1">Involved in the high-affinity zinc uptake transport system.</text>
</comment>
<keyword evidence="9 14" id="KW-1133">Transmembrane helix</keyword>
<dbReference type="PANTHER" id="PTHR30477:SF23">
    <property type="entry name" value="HIGH-AFFINITY ZINC UPTAKE SYSTEM MEMBRANE PROTEIN ZNUB"/>
    <property type="match status" value="1"/>
</dbReference>
<proteinExistence type="inferred from homology"/>
<accession>A0AAU7D0N2</accession>
<accession>A0AAU7D9R1</accession>
<evidence type="ECO:0000256" key="14">
    <source>
        <dbReference type="SAM" id="Phobius"/>
    </source>
</evidence>
<dbReference type="PANTHER" id="PTHR30477">
    <property type="entry name" value="ABC-TRANSPORTER METAL-BINDING PROTEIN"/>
    <property type="match status" value="1"/>
</dbReference>
<dbReference type="GO" id="GO:0010043">
    <property type="term" value="P:response to zinc ion"/>
    <property type="evidence" value="ECO:0007669"/>
    <property type="project" value="TreeGrafter"/>
</dbReference>
<gene>
    <name evidence="15" type="ORF">P4G45_06320</name>
    <name evidence="16" type="ORF">P8936_06550</name>
</gene>
<keyword evidence="5" id="KW-1003">Cell membrane</keyword>
<dbReference type="GO" id="GO:0006829">
    <property type="term" value="P:zinc ion transport"/>
    <property type="evidence" value="ECO:0007669"/>
    <property type="project" value="UniProtKB-KW"/>
</dbReference>
<dbReference type="InterPro" id="IPR001626">
    <property type="entry name" value="ABC_TroCD"/>
</dbReference>
<dbReference type="KEGG" id="epl:P4G45_06320"/>
<evidence type="ECO:0000256" key="3">
    <source>
        <dbReference type="ARBA" id="ARBA00008034"/>
    </source>
</evidence>
<feature type="transmembrane region" description="Helical" evidence="14">
    <location>
        <begin position="232"/>
        <end position="254"/>
    </location>
</feature>
<feature type="transmembrane region" description="Helical" evidence="14">
    <location>
        <begin position="49"/>
        <end position="73"/>
    </location>
</feature>
<keyword evidence="11 14" id="KW-0472">Membrane</keyword>
<evidence type="ECO:0000256" key="6">
    <source>
        <dbReference type="ARBA" id="ARBA00022692"/>
    </source>
</evidence>
<feature type="transmembrane region" description="Helical" evidence="14">
    <location>
        <begin position="167"/>
        <end position="194"/>
    </location>
</feature>
<evidence type="ECO:0000256" key="5">
    <source>
        <dbReference type="ARBA" id="ARBA00022475"/>
    </source>
</evidence>
<keyword evidence="8" id="KW-0864">Zinc transport</keyword>
<keyword evidence="6 13" id="KW-0812">Transmembrane</keyword>
<protein>
    <recommendedName>
        <fullName evidence="12">High-affinity zinc uptake system membrane protein ZnuB</fullName>
    </recommendedName>
</protein>
<evidence type="ECO:0000256" key="10">
    <source>
        <dbReference type="ARBA" id="ARBA00023065"/>
    </source>
</evidence>
<sequence>MNHPHNIYAVLLTLLFATAAGLLGCFALMRRMLLAGDVISHLALPGLGLAFMFHLHPLAGGACSLLLGTLLIAQLQKRTGLATDATIAVVFASSLAIGAALTPQEDLVDAFFGKFQPLSFFSFTGGLLAVLLILFFIFRFKDELVLTLFSPELAVAMGVKANRLNLYFLLVFSLVVLIGLRFMGALLAGALIMLPAATGRQLSNNLSGFLWTSSIAGMVAVALGLISSDYMFRGLSLGPATTMAAAALFAVSLLRKSA</sequence>
<dbReference type="RefSeq" id="WP_348268824.1">
    <property type="nucleotide sequence ID" value="NZ_CP121194.1"/>
</dbReference>
<feature type="transmembrane region" description="Helical" evidence="14">
    <location>
        <begin position="115"/>
        <end position="137"/>
    </location>
</feature>
<feature type="transmembrane region" description="Helical" evidence="14">
    <location>
        <begin position="206"/>
        <end position="226"/>
    </location>
</feature>
<dbReference type="Gene3D" id="1.10.3470.10">
    <property type="entry name" value="ABC transporter involved in vitamin B12 uptake, BtuC"/>
    <property type="match status" value="1"/>
</dbReference>
<feature type="transmembrane region" description="Helical" evidence="14">
    <location>
        <begin position="7"/>
        <end position="29"/>
    </location>
</feature>
<evidence type="ECO:0000256" key="9">
    <source>
        <dbReference type="ARBA" id="ARBA00022989"/>
    </source>
</evidence>
<comment type="subcellular location">
    <subcellularLocation>
        <location evidence="2 13">Cell membrane</location>
        <topology evidence="2 13">Multi-pass membrane protein</topology>
    </subcellularLocation>
</comment>
<dbReference type="AlphaFoldDB" id="A0AAU7D9R1"/>
<evidence type="ECO:0000256" key="13">
    <source>
        <dbReference type="RuleBase" id="RU003943"/>
    </source>
</evidence>
<dbReference type="GO" id="GO:0055085">
    <property type="term" value="P:transmembrane transport"/>
    <property type="evidence" value="ECO:0007669"/>
    <property type="project" value="InterPro"/>
</dbReference>
<comment type="similarity">
    <text evidence="3 13">Belongs to the ABC-3 integral membrane protein family.</text>
</comment>
<evidence type="ECO:0000313" key="15">
    <source>
        <dbReference type="EMBL" id="XBH11333.1"/>
    </source>
</evidence>
<evidence type="ECO:0000256" key="8">
    <source>
        <dbReference type="ARBA" id="ARBA00022906"/>
    </source>
</evidence>
<evidence type="ECO:0000256" key="12">
    <source>
        <dbReference type="ARBA" id="ARBA00040080"/>
    </source>
</evidence>
<feature type="transmembrane region" description="Helical" evidence="14">
    <location>
        <begin position="85"/>
        <end position="103"/>
    </location>
</feature>
<name>A0AAU7D9R1_9BACT</name>
<keyword evidence="4 13" id="KW-0813">Transport</keyword>
<dbReference type="GO" id="GO:0043190">
    <property type="term" value="C:ATP-binding cassette (ABC) transporter complex"/>
    <property type="evidence" value="ECO:0007669"/>
    <property type="project" value="InterPro"/>
</dbReference>